<keyword evidence="3" id="KW-1185">Reference proteome</keyword>
<accession>A0AAV7F272</accession>
<dbReference type="AlphaFoldDB" id="A0AAV7F272"/>
<protein>
    <submittedName>
        <fullName evidence="2">Uncharacterized protein</fullName>
    </submittedName>
</protein>
<organism evidence="2 3">
    <name type="scientific">Aristolochia fimbriata</name>
    <name type="common">White veined hardy Dutchman's pipe vine</name>
    <dbReference type="NCBI Taxonomy" id="158543"/>
    <lineage>
        <taxon>Eukaryota</taxon>
        <taxon>Viridiplantae</taxon>
        <taxon>Streptophyta</taxon>
        <taxon>Embryophyta</taxon>
        <taxon>Tracheophyta</taxon>
        <taxon>Spermatophyta</taxon>
        <taxon>Magnoliopsida</taxon>
        <taxon>Magnoliidae</taxon>
        <taxon>Piperales</taxon>
        <taxon>Aristolochiaceae</taxon>
        <taxon>Aristolochia</taxon>
    </lineage>
</organism>
<feature type="region of interest" description="Disordered" evidence="1">
    <location>
        <begin position="27"/>
        <end position="47"/>
    </location>
</feature>
<reference evidence="2 3" key="1">
    <citation type="submission" date="2021-07" db="EMBL/GenBank/DDBJ databases">
        <title>The Aristolochia fimbriata genome: insights into angiosperm evolution, floral development and chemical biosynthesis.</title>
        <authorList>
            <person name="Jiao Y."/>
        </authorList>
    </citation>
    <scope>NUCLEOTIDE SEQUENCE [LARGE SCALE GENOMIC DNA]</scope>
    <source>
        <strain evidence="2">IBCAS-2021</strain>
        <tissue evidence="2">Leaf</tissue>
    </source>
</reference>
<evidence type="ECO:0000313" key="2">
    <source>
        <dbReference type="EMBL" id="KAG9454047.1"/>
    </source>
</evidence>
<feature type="compositionally biased region" description="Basic and acidic residues" evidence="1">
    <location>
        <begin position="36"/>
        <end position="47"/>
    </location>
</feature>
<dbReference type="Proteomes" id="UP000825729">
    <property type="component" value="Unassembled WGS sequence"/>
</dbReference>
<dbReference type="EMBL" id="JAINDJ010000003">
    <property type="protein sequence ID" value="KAG9454047.1"/>
    <property type="molecule type" value="Genomic_DNA"/>
</dbReference>
<dbReference type="PANTHER" id="PTHR33647:SF5">
    <property type="entry name" value="OS01G0793900 PROTEIN"/>
    <property type="match status" value="1"/>
</dbReference>
<sequence length="110" mass="12631">MGNCLRHHRQSSATRWEEEDWGVFEESEPCGKMGSRKGEEENLLGEKQRVPSTEVKIKISKKQLEELLGRADVQGMSIEQILAQLISVDGELQLRHRHWKPALQSIPEID</sequence>
<name>A0AAV7F272_ARIFI</name>
<evidence type="ECO:0000313" key="3">
    <source>
        <dbReference type="Proteomes" id="UP000825729"/>
    </source>
</evidence>
<dbReference type="PANTHER" id="PTHR33647">
    <property type="entry name" value="OS01G0793900 PROTEIN"/>
    <property type="match status" value="1"/>
</dbReference>
<comment type="caution">
    <text evidence="2">The sequence shown here is derived from an EMBL/GenBank/DDBJ whole genome shotgun (WGS) entry which is preliminary data.</text>
</comment>
<evidence type="ECO:0000256" key="1">
    <source>
        <dbReference type="SAM" id="MobiDB-lite"/>
    </source>
</evidence>
<gene>
    <name evidence="2" type="ORF">H6P81_006951</name>
</gene>
<proteinExistence type="predicted"/>